<dbReference type="Gene3D" id="1.10.10.2910">
    <property type="match status" value="1"/>
</dbReference>
<sequence length="198" mass="23332">MITRRRKKQIEKLAVETRKKLTLDRRENFKLPSYLELFDVGLKMADLSDQPIDVYVTYDVKKKKPKICIDAKQSPEQTIYSLAHEIGHLVLDWKVDITKVEIEEPKLARKESNLQNERLLATSYKRKDGYSTEELKGEKEADYFATCFLMPRKSVKFLLKWCCNPKRNLLYATELIAFYYFVEQDLALQRIKELTGKA</sequence>
<evidence type="ECO:0000313" key="2">
    <source>
        <dbReference type="EMBL" id="MBS9339011.1"/>
    </source>
</evidence>
<dbReference type="EMBL" id="JAAMFK010000006">
    <property type="protein sequence ID" value="MBS9339011.1"/>
    <property type="molecule type" value="Genomic_DNA"/>
</dbReference>
<protein>
    <submittedName>
        <fullName evidence="2">ImmA/IrrE family metallo-endopeptidase</fullName>
    </submittedName>
</protein>
<organism evidence="2 3">
    <name type="scientific">Fructobacillus broussonetiae</name>
    <dbReference type="NCBI Taxonomy" id="2713173"/>
    <lineage>
        <taxon>Bacteria</taxon>
        <taxon>Bacillati</taxon>
        <taxon>Bacillota</taxon>
        <taxon>Bacilli</taxon>
        <taxon>Lactobacillales</taxon>
        <taxon>Lactobacillaceae</taxon>
        <taxon>Fructobacillus</taxon>
    </lineage>
</organism>
<dbReference type="InterPro" id="IPR052345">
    <property type="entry name" value="Rad_response_metalloprotease"/>
</dbReference>
<dbReference type="PANTHER" id="PTHR43236">
    <property type="entry name" value="ANTITOXIN HIGA1"/>
    <property type="match status" value="1"/>
</dbReference>
<dbReference type="RefSeq" id="WP_213809296.1">
    <property type="nucleotide sequence ID" value="NZ_JAAMFK010000006.1"/>
</dbReference>
<dbReference type="PANTHER" id="PTHR43236:SF1">
    <property type="entry name" value="BLL7220 PROTEIN"/>
    <property type="match status" value="1"/>
</dbReference>
<dbReference type="InterPro" id="IPR010359">
    <property type="entry name" value="IrrE_HExxH"/>
</dbReference>
<feature type="domain" description="IrrE N-terminal-like" evidence="1">
    <location>
        <begin position="59"/>
        <end position="153"/>
    </location>
</feature>
<accession>A0ABS5R0X8</accession>
<proteinExistence type="predicted"/>
<keyword evidence="3" id="KW-1185">Reference proteome</keyword>
<dbReference type="Pfam" id="PF06114">
    <property type="entry name" value="Peptidase_M78"/>
    <property type="match status" value="1"/>
</dbReference>
<evidence type="ECO:0000313" key="3">
    <source>
        <dbReference type="Proteomes" id="UP001519504"/>
    </source>
</evidence>
<comment type="caution">
    <text evidence="2">The sequence shown here is derived from an EMBL/GenBank/DDBJ whole genome shotgun (WGS) entry which is preliminary data.</text>
</comment>
<name>A0ABS5R0X8_9LACO</name>
<gene>
    <name evidence="2" type="ORF">G6R29_05175</name>
</gene>
<dbReference type="Proteomes" id="UP001519504">
    <property type="component" value="Unassembled WGS sequence"/>
</dbReference>
<evidence type="ECO:0000259" key="1">
    <source>
        <dbReference type="Pfam" id="PF06114"/>
    </source>
</evidence>
<reference evidence="2 3" key="1">
    <citation type="submission" date="2020-02" db="EMBL/GenBank/DDBJ databases">
        <title>Fructobacillus sp. isolated from paper mulberry of Taiwan.</title>
        <authorList>
            <person name="Lin S.-T."/>
        </authorList>
    </citation>
    <scope>NUCLEOTIDE SEQUENCE [LARGE SCALE GENOMIC DNA]</scope>
    <source>
        <strain evidence="2 3">M2-14</strain>
    </source>
</reference>